<evidence type="ECO:0000259" key="8">
    <source>
        <dbReference type="PROSITE" id="PS51192"/>
    </source>
</evidence>
<dbReference type="GO" id="GO:0031490">
    <property type="term" value="F:chromatin DNA binding"/>
    <property type="evidence" value="ECO:0007669"/>
    <property type="project" value="TreeGrafter"/>
</dbReference>
<keyword evidence="2" id="KW-0805">Transcription regulation</keyword>
<dbReference type="InterPro" id="IPR026741">
    <property type="entry name" value="SNO"/>
</dbReference>
<reference evidence="9" key="1">
    <citation type="submission" date="2025-08" db="UniProtKB">
        <authorList>
            <consortium name="Ensembl"/>
        </authorList>
    </citation>
    <scope>IDENTIFICATION</scope>
</reference>
<dbReference type="SUPFAM" id="SSF52540">
    <property type="entry name" value="P-loop containing nucleoside triphosphate hydrolases"/>
    <property type="match status" value="1"/>
</dbReference>
<comment type="subunit">
    <text evidence="5">Interacts with TAL1; this interaction inhibits TAL1 occupancy of the DCSTAMP promoter, leading to the activation of the DCSTAMP promoter by the transcription factor MITF.</text>
</comment>
<evidence type="ECO:0000313" key="9">
    <source>
        <dbReference type="Ensembl" id="ENSAMXP00005030027.1"/>
    </source>
</evidence>
<name>A0A8B9K4E9_ASTMX</name>
<comment type="function">
    <text evidence="4">Acts as a transcriptional coregulator, that can have both coactivator and corepressor functions. Inhibits the DCSTAMP-repressive activity of TAL1, hence enhancing the access of the transcription factor MITF to the DC-STAMP promoter in osteoclast. Plays a role in bone homeostasis; required as a positive regulator in TNFSF11//RANKL-mediated osteoclast fusion via a DCSTAMP-dependent pathway. May also be required in the regulation of osteoblast differentiation. Involved in the transcriptional corepression of NF-kappaB in macrophages. Plays a role as a regulator in the pro-inflammatory cascade.</text>
</comment>
<dbReference type="Pfam" id="PF13872">
    <property type="entry name" value="AAA_34"/>
    <property type="match status" value="1"/>
</dbReference>
<feature type="compositionally biased region" description="Basic and acidic residues" evidence="7">
    <location>
        <begin position="535"/>
        <end position="546"/>
    </location>
</feature>
<dbReference type="GO" id="GO:0006355">
    <property type="term" value="P:regulation of DNA-templated transcription"/>
    <property type="evidence" value="ECO:0007669"/>
    <property type="project" value="InterPro"/>
</dbReference>
<dbReference type="Ensembl" id="ENSAMXT00005032892.1">
    <property type="protein sequence ID" value="ENSAMXP00005030027.1"/>
    <property type="gene ID" value="ENSAMXG00005014652.1"/>
</dbReference>
<dbReference type="PANTHER" id="PTHR12706:SF5">
    <property type="entry name" value="PROTEIN STRAWBERRY NOTCH HOMOLOG 2"/>
    <property type="match status" value="1"/>
</dbReference>
<dbReference type="PROSITE" id="PS51192">
    <property type="entry name" value="HELICASE_ATP_BIND_1"/>
    <property type="match status" value="1"/>
</dbReference>
<feature type="region of interest" description="Disordered" evidence="7">
    <location>
        <begin position="535"/>
        <end position="600"/>
    </location>
</feature>
<evidence type="ECO:0000256" key="2">
    <source>
        <dbReference type="ARBA" id="ARBA00023015"/>
    </source>
</evidence>
<dbReference type="PANTHER" id="PTHR12706">
    <property type="entry name" value="STRAWBERRY NOTCH-RELATED"/>
    <property type="match status" value="1"/>
</dbReference>
<dbReference type="FunFam" id="3.40.50.300:FF:000342">
    <property type="entry name" value="Protein strawberry notch homolog 2"/>
    <property type="match status" value="1"/>
</dbReference>
<dbReference type="InterPro" id="IPR014001">
    <property type="entry name" value="Helicase_ATP-bd"/>
</dbReference>
<evidence type="ECO:0000256" key="4">
    <source>
        <dbReference type="ARBA" id="ARBA00055221"/>
    </source>
</evidence>
<evidence type="ECO:0000256" key="7">
    <source>
        <dbReference type="SAM" id="MobiDB-lite"/>
    </source>
</evidence>
<dbReference type="Gene3D" id="3.40.50.300">
    <property type="entry name" value="P-loop containing nucleotide triphosphate hydrolases"/>
    <property type="match status" value="1"/>
</dbReference>
<comment type="similarity">
    <text evidence="1">Belongs to the SBNO family.</text>
</comment>
<dbReference type="GO" id="GO:0002281">
    <property type="term" value="P:macrophage activation involved in immune response"/>
    <property type="evidence" value="ECO:0007669"/>
    <property type="project" value="UniProtKB-ARBA"/>
</dbReference>
<proteinExistence type="inferred from homology"/>
<feature type="compositionally biased region" description="Basic residues" evidence="7">
    <location>
        <begin position="547"/>
        <end position="560"/>
    </location>
</feature>
<evidence type="ECO:0000313" key="10">
    <source>
        <dbReference type="Proteomes" id="UP000694621"/>
    </source>
</evidence>
<evidence type="ECO:0000256" key="3">
    <source>
        <dbReference type="ARBA" id="ARBA00023163"/>
    </source>
</evidence>
<dbReference type="InterPro" id="IPR027417">
    <property type="entry name" value="P-loop_NTPase"/>
</dbReference>
<dbReference type="GO" id="GO:0071354">
    <property type="term" value="P:cellular response to interleukin-6"/>
    <property type="evidence" value="ECO:0007669"/>
    <property type="project" value="UniProtKB-ARBA"/>
</dbReference>
<evidence type="ECO:0000256" key="1">
    <source>
        <dbReference type="ARBA" id="ARBA00006992"/>
    </source>
</evidence>
<protein>
    <recommendedName>
        <fullName evidence="6">Protein strawberry notch homolog 2</fullName>
    </recommendedName>
</protein>
<dbReference type="GO" id="GO:0042393">
    <property type="term" value="F:histone binding"/>
    <property type="evidence" value="ECO:0007669"/>
    <property type="project" value="TreeGrafter"/>
</dbReference>
<feature type="compositionally biased region" description="Acidic residues" evidence="7">
    <location>
        <begin position="86"/>
        <end position="97"/>
    </location>
</feature>
<dbReference type="Proteomes" id="UP000694621">
    <property type="component" value="Unplaced"/>
</dbReference>
<feature type="domain" description="Helicase ATP-binding" evidence="8">
    <location>
        <begin position="188"/>
        <end position="345"/>
    </location>
</feature>
<feature type="region of interest" description="Disordered" evidence="7">
    <location>
        <begin position="76"/>
        <end position="99"/>
    </location>
</feature>
<dbReference type="AlphaFoldDB" id="A0A8B9K4E9"/>
<evidence type="ECO:0000256" key="5">
    <source>
        <dbReference type="ARBA" id="ARBA00063805"/>
    </source>
</evidence>
<dbReference type="InterPro" id="IPR039187">
    <property type="entry name" value="SNO_AAA"/>
</dbReference>
<organism evidence="9 10">
    <name type="scientific">Astyanax mexicanus</name>
    <name type="common">Blind cave fish</name>
    <name type="synonym">Astyanax fasciatus mexicanus</name>
    <dbReference type="NCBI Taxonomy" id="7994"/>
    <lineage>
        <taxon>Eukaryota</taxon>
        <taxon>Metazoa</taxon>
        <taxon>Chordata</taxon>
        <taxon>Craniata</taxon>
        <taxon>Vertebrata</taxon>
        <taxon>Euteleostomi</taxon>
        <taxon>Actinopterygii</taxon>
        <taxon>Neopterygii</taxon>
        <taxon>Teleostei</taxon>
        <taxon>Ostariophysi</taxon>
        <taxon>Characiformes</taxon>
        <taxon>Characoidei</taxon>
        <taxon>Acestrorhamphidae</taxon>
        <taxon>Acestrorhamphinae</taxon>
        <taxon>Astyanax</taxon>
    </lineage>
</organism>
<keyword evidence="3" id="KW-0804">Transcription</keyword>
<sequence>ILIQYSDLSCLDDLSSSTLFSCPPDSLSDHAVAPGLLPDSLGTVPTIWDINTPAQTQEVKLVLCTHSPAHTRTLNKAPQRLHAQPEEEEEVEEEETEELGHVDTYAEYKPSKCKLTSHNDPEIYFFTVCATIGNSHPDRVVETSTLSSVPPPDITYTLSIPENIINDRLLSALQLEAIIYACQQHEVILQNNQRAGFLIGDGAGVGKGRTVAGIILENYLKGRKKALWFSVSNDLKYDAERDLQDIGAPNVLVHALNKIKYGDTATSEGVLFATYSALIGESQAGGQHRTRLNQILDWCGSDFDGVIIFDECHKAKNATSTKMGKAVLDLQSKLPLARVVYASATGASEPKNMIYMSRLGIWGEGTPFKTFDDFLHAVEKRGVGAMEIVAMDMKVSGMYIARQLSFSGVSFRIVEIGLDDDFKVVYNKAAKLWAEALVVFTQAADLLGMVSTKSLWGQFWSSHQRFFKYLCIAAKVRRLVELANRELEAGKCVVIGLQSTGEARTREVLDENDGHLDKFVSAAEGVFQSLVQKHFPSEKERREKGPGTKRKRKPRGRNPKYPKQTADGRVVINISEDSSTESETVDSDSNSSPDSLQDNSDDVIFVTHTNFLSCSPAQLEEKKQGLLNKISELGKELPLNTLDELIDKFGGPERVAEVRPVARLHNE</sequence>
<evidence type="ECO:0000256" key="6">
    <source>
        <dbReference type="ARBA" id="ARBA00073423"/>
    </source>
</evidence>
<dbReference type="GO" id="GO:0005634">
    <property type="term" value="C:nucleus"/>
    <property type="evidence" value="ECO:0007669"/>
    <property type="project" value="TreeGrafter"/>
</dbReference>
<accession>A0A8B9K4E9</accession>